<reference evidence="5 6" key="1">
    <citation type="submission" date="2016-06" db="EMBL/GenBank/DDBJ databases">
        <authorList>
            <person name="Kjaerup R.B."/>
            <person name="Dalgaard T.S."/>
            <person name="Juul-Madsen H.R."/>
        </authorList>
    </citation>
    <scope>NUCLEOTIDE SEQUENCE [LARGE SCALE GENOMIC DNA]</scope>
    <source>
        <strain evidence="5 6">DSM 16361</strain>
    </source>
</reference>
<protein>
    <recommendedName>
        <fullName evidence="4">Tyr recombinase domain-containing protein</fullName>
    </recommendedName>
</protein>
<dbReference type="Pfam" id="PF00589">
    <property type="entry name" value="Phage_integrase"/>
    <property type="match status" value="1"/>
</dbReference>
<name>A0A238D6J7_THIDL</name>
<dbReference type="InterPro" id="IPR013762">
    <property type="entry name" value="Integrase-like_cat_sf"/>
</dbReference>
<gene>
    <name evidence="5" type="ORF">THIARS_70422</name>
</gene>
<dbReference type="GO" id="GO:0015074">
    <property type="term" value="P:DNA integration"/>
    <property type="evidence" value="ECO:0007669"/>
    <property type="project" value="InterPro"/>
</dbReference>
<evidence type="ECO:0000313" key="5">
    <source>
        <dbReference type="EMBL" id="SBP88802.1"/>
    </source>
</evidence>
<dbReference type="InterPro" id="IPR002104">
    <property type="entry name" value="Integrase_catalytic"/>
</dbReference>
<dbReference type="Proteomes" id="UP000214566">
    <property type="component" value="Unassembled WGS sequence"/>
</dbReference>
<evidence type="ECO:0000256" key="3">
    <source>
        <dbReference type="SAM" id="MobiDB-lite"/>
    </source>
</evidence>
<dbReference type="InterPro" id="IPR011010">
    <property type="entry name" value="DNA_brk_join_enz"/>
</dbReference>
<keyword evidence="1" id="KW-0238">DNA-binding</keyword>
<organism evidence="5 6">
    <name type="scientific">Thiomonas delicata</name>
    <name type="common">Thiomonas cuprina</name>
    <dbReference type="NCBI Taxonomy" id="364030"/>
    <lineage>
        <taxon>Bacteria</taxon>
        <taxon>Pseudomonadati</taxon>
        <taxon>Pseudomonadota</taxon>
        <taxon>Betaproteobacteria</taxon>
        <taxon>Burkholderiales</taxon>
        <taxon>Thiomonas</taxon>
    </lineage>
</organism>
<dbReference type="EMBL" id="FLMQ01000056">
    <property type="protein sequence ID" value="SBP88802.1"/>
    <property type="molecule type" value="Genomic_DNA"/>
</dbReference>
<proteinExistence type="predicted"/>
<sequence length="214" mass="24313">MFRDADPRDITPAHIKQAQIAWAKTPNMCNRRIAVLCQIFEYGLPHGYVDSNPCVGIPRLAEARRGRYVSDAEYRAIWECGSPDLRVMLDLMYLTGQRIEDVLSMTHADVSDEGVFVQQDKTDKKVLIAMTPDLREALDAAAALPRKIRGETILCTVRGGKSTPTRRRTTCTSWRLKKPESMTRRRTTSAPNASRTPRSRGWTHRRSAATARWR</sequence>
<evidence type="ECO:0000256" key="1">
    <source>
        <dbReference type="ARBA" id="ARBA00023125"/>
    </source>
</evidence>
<feature type="region of interest" description="Disordered" evidence="3">
    <location>
        <begin position="176"/>
        <end position="214"/>
    </location>
</feature>
<evidence type="ECO:0000259" key="4">
    <source>
        <dbReference type="Pfam" id="PF00589"/>
    </source>
</evidence>
<keyword evidence="6" id="KW-1185">Reference proteome</keyword>
<dbReference type="GO" id="GO:0006310">
    <property type="term" value="P:DNA recombination"/>
    <property type="evidence" value="ECO:0007669"/>
    <property type="project" value="UniProtKB-KW"/>
</dbReference>
<evidence type="ECO:0000256" key="2">
    <source>
        <dbReference type="ARBA" id="ARBA00023172"/>
    </source>
</evidence>
<keyword evidence="2" id="KW-0233">DNA recombination</keyword>
<dbReference type="Gene3D" id="1.10.150.130">
    <property type="match status" value="1"/>
</dbReference>
<dbReference type="GO" id="GO:0003677">
    <property type="term" value="F:DNA binding"/>
    <property type="evidence" value="ECO:0007669"/>
    <property type="project" value="UniProtKB-KW"/>
</dbReference>
<feature type="compositionally biased region" description="Basic residues" evidence="3">
    <location>
        <begin position="197"/>
        <end position="214"/>
    </location>
</feature>
<feature type="domain" description="Tyr recombinase" evidence="4">
    <location>
        <begin position="83"/>
        <end position="144"/>
    </location>
</feature>
<accession>A0A238D6J7</accession>
<dbReference type="SUPFAM" id="SSF56349">
    <property type="entry name" value="DNA breaking-rejoining enzymes"/>
    <property type="match status" value="1"/>
</dbReference>
<dbReference type="Gene3D" id="1.10.443.10">
    <property type="entry name" value="Intergrase catalytic core"/>
    <property type="match status" value="1"/>
</dbReference>
<evidence type="ECO:0000313" key="6">
    <source>
        <dbReference type="Proteomes" id="UP000214566"/>
    </source>
</evidence>
<dbReference type="AlphaFoldDB" id="A0A238D6J7"/>
<dbReference type="InterPro" id="IPR010998">
    <property type="entry name" value="Integrase_recombinase_N"/>
</dbReference>